<protein>
    <submittedName>
        <fullName evidence="3">Uncharacterized protein</fullName>
    </submittedName>
</protein>
<feature type="compositionally biased region" description="Polar residues" evidence="2">
    <location>
        <begin position="207"/>
        <end position="219"/>
    </location>
</feature>
<dbReference type="EMBL" id="MT141274">
    <property type="protein sequence ID" value="QJA57440.1"/>
    <property type="molecule type" value="Genomic_DNA"/>
</dbReference>
<dbReference type="AlphaFoldDB" id="A0A6M3IIP4"/>
<accession>A0A6M3IIP4</accession>
<organism evidence="3">
    <name type="scientific">viral metagenome</name>
    <dbReference type="NCBI Taxonomy" id="1070528"/>
    <lineage>
        <taxon>unclassified sequences</taxon>
        <taxon>metagenomes</taxon>
        <taxon>organismal metagenomes</taxon>
    </lineage>
</organism>
<evidence type="ECO:0000256" key="2">
    <source>
        <dbReference type="SAM" id="MobiDB-lite"/>
    </source>
</evidence>
<reference evidence="3" key="1">
    <citation type="submission" date="2020-03" db="EMBL/GenBank/DDBJ databases">
        <title>The deep terrestrial virosphere.</title>
        <authorList>
            <person name="Holmfeldt K."/>
            <person name="Nilsson E."/>
            <person name="Simone D."/>
            <person name="Lopez-Fernandez M."/>
            <person name="Wu X."/>
            <person name="de Brujin I."/>
            <person name="Lundin D."/>
            <person name="Andersson A."/>
            <person name="Bertilsson S."/>
            <person name="Dopson M."/>
        </authorList>
    </citation>
    <scope>NUCLEOTIDE SEQUENCE</scope>
    <source>
        <strain evidence="3">MM415B01639</strain>
    </source>
</reference>
<feature type="coiled-coil region" evidence="1">
    <location>
        <begin position="23"/>
        <end position="92"/>
    </location>
</feature>
<gene>
    <name evidence="3" type="ORF">MM415B01639_0003</name>
</gene>
<feature type="compositionally biased region" description="Basic and acidic residues" evidence="2">
    <location>
        <begin position="196"/>
        <end position="205"/>
    </location>
</feature>
<evidence type="ECO:0000313" key="3">
    <source>
        <dbReference type="EMBL" id="QJA57440.1"/>
    </source>
</evidence>
<evidence type="ECO:0000256" key="1">
    <source>
        <dbReference type="SAM" id="Coils"/>
    </source>
</evidence>
<name>A0A6M3IIP4_9ZZZZ</name>
<feature type="region of interest" description="Disordered" evidence="2">
    <location>
        <begin position="183"/>
        <end position="219"/>
    </location>
</feature>
<sequence>MEEITGENETVIVEETPTEPDALQEKVDELTKANNELIRERDKATESMKGHQRLAEERKLKLQKAEISQSKIDTLEKQMKVLIRMNADLVDRGDDEIETPKRRRSEEYLRELKTEVEKPMSQDPPEVQKALQLAEESGLDFDGSPELAHAYRLFAQGKYGEGLIATQVAVGDKTKTVEQKEESKEKVYTEEEEEEIARRVWERKGGNKTSMSKATGGSMTREQAFAKAAAGELSFDEQRKLGLI</sequence>
<feature type="region of interest" description="Disordered" evidence="2">
    <location>
        <begin position="1"/>
        <end position="20"/>
    </location>
</feature>
<proteinExistence type="predicted"/>
<keyword evidence="1" id="KW-0175">Coiled coil</keyword>